<dbReference type="OrthoDB" id="9157660at2"/>
<dbReference type="AlphaFoldDB" id="A0A317FC09"/>
<name>A0A317FC09_9PROT</name>
<keyword evidence="3" id="KW-1185">Reference proteome</keyword>
<dbReference type="InterPro" id="IPR013424">
    <property type="entry name" value="Ice-binding_C"/>
</dbReference>
<reference evidence="3" key="1">
    <citation type="submission" date="2018-05" db="EMBL/GenBank/DDBJ databases">
        <authorList>
            <person name="Du Z."/>
            <person name="Wang X."/>
        </authorList>
    </citation>
    <scope>NUCLEOTIDE SEQUENCE [LARGE SCALE GENOMIC DNA]</scope>
    <source>
        <strain evidence="3">CQN31</strain>
    </source>
</reference>
<dbReference type="EMBL" id="QGNA01000005">
    <property type="protein sequence ID" value="PWS35058.1"/>
    <property type="molecule type" value="Genomic_DNA"/>
</dbReference>
<dbReference type="RefSeq" id="WP_109872701.1">
    <property type="nucleotide sequence ID" value="NZ_QGNA01000005.1"/>
</dbReference>
<sequence length="202" mass="19935">MPLGRIAGAAMAAAAALGIVVAGAAPARAAFLYTLTEQGSDVVLSGSGTLKLGALTKGIAANLTNTLWPSFGIVMRGGSTQDTYTGITGPTSFGPGPNTTVGTASGDLVAICCFSTRFLAVPTGYVSGDPLSATVTFANTTLAALGATPGTYVWSWGRGETEDSLTLRIGAVAVPEPASALLLGAGLLGLAGAARRRDASTA</sequence>
<feature type="domain" description="Ice-binding protein C-terminal" evidence="1">
    <location>
        <begin position="173"/>
        <end position="196"/>
    </location>
</feature>
<comment type="caution">
    <text evidence="2">The sequence shown here is derived from an EMBL/GenBank/DDBJ whole genome shotgun (WGS) entry which is preliminary data.</text>
</comment>
<dbReference type="NCBIfam" id="TIGR03370">
    <property type="entry name" value="VPLPA-CTERM"/>
    <property type="match status" value="1"/>
</dbReference>
<dbReference type="Pfam" id="PF07589">
    <property type="entry name" value="PEP-CTERM"/>
    <property type="match status" value="1"/>
</dbReference>
<gene>
    <name evidence="2" type="ORF">DFH01_22310</name>
</gene>
<evidence type="ECO:0000259" key="1">
    <source>
        <dbReference type="Pfam" id="PF07589"/>
    </source>
</evidence>
<protein>
    <recommendedName>
        <fullName evidence="1">Ice-binding protein C-terminal domain-containing protein</fullName>
    </recommendedName>
</protein>
<organism evidence="2 3">
    <name type="scientific">Falsiroseomonas bella</name>
    <dbReference type="NCBI Taxonomy" id="2184016"/>
    <lineage>
        <taxon>Bacteria</taxon>
        <taxon>Pseudomonadati</taxon>
        <taxon>Pseudomonadota</taxon>
        <taxon>Alphaproteobacteria</taxon>
        <taxon>Acetobacterales</taxon>
        <taxon>Roseomonadaceae</taxon>
        <taxon>Falsiroseomonas</taxon>
    </lineage>
</organism>
<dbReference type="Proteomes" id="UP000245765">
    <property type="component" value="Unassembled WGS sequence"/>
</dbReference>
<accession>A0A317FC09</accession>
<proteinExistence type="predicted"/>
<evidence type="ECO:0000313" key="2">
    <source>
        <dbReference type="EMBL" id="PWS35058.1"/>
    </source>
</evidence>
<dbReference type="InterPro" id="IPR022472">
    <property type="entry name" value="VPLPA-CTERM"/>
</dbReference>
<evidence type="ECO:0000313" key="3">
    <source>
        <dbReference type="Proteomes" id="UP000245765"/>
    </source>
</evidence>
<dbReference type="NCBIfam" id="TIGR02595">
    <property type="entry name" value="PEP_CTERM"/>
    <property type="match status" value="1"/>
</dbReference>